<accession>A0A811SEU2</accession>
<feature type="compositionally biased region" description="Basic and acidic residues" evidence="1">
    <location>
        <begin position="240"/>
        <end position="249"/>
    </location>
</feature>
<feature type="compositionally biased region" description="Gly residues" evidence="1">
    <location>
        <begin position="204"/>
        <end position="221"/>
    </location>
</feature>
<feature type="region of interest" description="Disordered" evidence="1">
    <location>
        <begin position="201"/>
        <end position="300"/>
    </location>
</feature>
<gene>
    <name evidence="2" type="ORF">NCGR_LOCUS64803</name>
</gene>
<keyword evidence="3" id="KW-1185">Reference proteome</keyword>
<evidence type="ECO:0000313" key="2">
    <source>
        <dbReference type="EMBL" id="CAD6340705.1"/>
    </source>
</evidence>
<comment type="caution">
    <text evidence="2">The sequence shown here is derived from an EMBL/GenBank/DDBJ whole genome shotgun (WGS) entry which is preliminary data.</text>
</comment>
<reference evidence="2" key="1">
    <citation type="submission" date="2020-10" db="EMBL/GenBank/DDBJ databases">
        <authorList>
            <person name="Han B."/>
            <person name="Lu T."/>
            <person name="Zhao Q."/>
            <person name="Huang X."/>
            <person name="Zhao Y."/>
        </authorList>
    </citation>
    <scope>NUCLEOTIDE SEQUENCE</scope>
</reference>
<feature type="compositionally biased region" description="Low complexity" evidence="1">
    <location>
        <begin position="271"/>
        <end position="282"/>
    </location>
</feature>
<name>A0A811SEU2_9POAL</name>
<dbReference type="EMBL" id="CAJGYO010000035">
    <property type="protein sequence ID" value="CAD6340705.1"/>
    <property type="molecule type" value="Genomic_DNA"/>
</dbReference>
<evidence type="ECO:0000313" key="3">
    <source>
        <dbReference type="Proteomes" id="UP000604825"/>
    </source>
</evidence>
<proteinExistence type="predicted"/>
<evidence type="ECO:0000256" key="1">
    <source>
        <dbReference type="SAM" id="MobiDB-lite"/>
    </source>
</evidence>
<dbReference type="AlphaFoldDB" id="A0A811SEU2"/>
<sequence length="300" mass="31962">MRLIPAGWWPVMATVVPRVHGGAQLLPRCIGAARPRQQPMRPWRTRDLGGRMRWRLMVLLLKVHRAAGKLMGAASAALSVAAAARRWVAAGRTDTDAGAASHEESPAVCTRFYGFLCTSLVLSMLLLAADVAAHLQGWHLAVNVPDLLAVKGLFSAGYAPWVRIRLEYLVAAGCARRPHLATTPRGRRTQGATVWPTVWRARWRGGGGGPGRRGGGGGVGGRRCQRARPPTGCLDCSGGDGRRDGEGGRDCCSGGGARGFDQAEVVQTTENAKANAHAHAAARTPDQDEEQSPHPTTTRL</sequence>
<protein>
    <submittedName>
        <fullName evidence="2">Uncharacterized protein</fullName>
    </submittedName>
</protein>
<organism evidence="2 3">
    <name type="scientific">Miscanthus lutarioriparius</name>
    <dbReference type="NCBI Taxonomy" id="422564"/>
    <lineage>
        <taxon>Eukaryota</taxon>
        <taxon>Viridiplantae</taxon>
        <taxon>Streptophyta</taxon>
        <taxon>Embryophyta</taxon>
        <taxon>Tracheophyta</taxon>
        <taxon>Spermatophyta</taxon>
        <taxon>Magnoliopsida</taxon>
        <taxon>Liliopsida</taxon>
        <taxon>Poales</taxon>
        <taxon>Poaceae</taxon>
        <taxon>PACMAD clade</taxon>
        <taxon>Panicoideae</taxon>
        <taxon>Andropogonodae</taxon>
        <taxon>Andropogoneae</taxon>
        <taxon>Saccharinae</taxon>
        <taxon>Miscanthus</taxon>
    </lineage>
</organism>
<dbReference type="Proteomes" id="UP000604825">
    <property type="component" value="Unassembled WGS sequence"/>
</dbReference>